<dbReference type="InterPro" id="IPR034741">
    <property type="entry name" value="Terpene_cyclase-like_1_C"/>
</dbReference>
<keyword evidence="1" id="KW-0479">Metal-binding</keyword>
<name>A0ABQ7XI65_BRANA</name>
<evidence type="ECO:0000256" key="1">
    <source>
        <dbReference type="ARBA" id="ARBA00022723"/>
    </source>
</evidence>
<dbReference type="PANTHER" id="PTHR31225:SF244">
    <property type="entry name" value="1,8-CINEOLE SYNTHASE 1, CHLOROPLASTIC-RELATED"/>
    <property type="match status" value="1"/>
</dbReference>
<comment type="caution">
    <text evidence="3">The sequence shown here is derived from an EMBL/GenBank/DDBJ whole genome shotgun (WGS) entry which is preliminary data.</text>
</comment>
<dbReference type="InterPro" id="IPR050148">
    <property type="entry name" value="Terpene_synthase-like"/>
</dbReference>
<feature type="non-terminal residue" evidence="3">
    <location>
        <position position="1"/>
    </location>
</feature>
<proteinExistence type="predicted"/>
<accession>A0ABQ7XI65</accession>
<dbReference type="SFLD" id="SFLDS00005">
    <property type="entry name" value="Isoprenoid_Synthase_Type_I"/>
    <property type="match status" value="1"/>
</dbReference>
<dbReference type="InterPro" id="IPR008949">
    <property type="entry name" value="Isoprenoid_synthase_dom_sf"/>
</dbReference>
<reference evidence="3 4" key="1">
    <citation type="submission" date="2021-05" db="EMBL/GenBank/DDBJ databases">
        <title>Genome Assembly of Synthetic Allotetraploid Brassica napus Reveals Homoeologous Exchanges between Subgenomes.</title>
        <authorList>
            <person name="Davis J.T."/>
        </authorList>
    </citation>
    <scope>NUCLEOTIDE SEQUENCE [LARGE SCALE GENOMIC DNA]</scope>
    <source>
        <strain evidence="4">cv. Da-Ae</strain>
        <tissue evidence="3">Seedling</tissue>
    </source>
</reference>
<evidence type="ECO:0000313" key="3">
    <source>
        <dbReference type="EMBL" id="KAH0854922.1"/>
    </source>
</evidence>
<keyword evidence="4" id="KW-1185">Reference proteome</keyword>
<sequence length="347" mass="39951">CVREEHDTNLVLIEFAEIRFQYCTNCSSRISIRFQINISNIYAAFANHPSFVDIKLVEGDIQNSRELFCGRGIIYEPQFGNARRIISIVNALVTTIDDIYDIYGTLEELEIFTAMVDNWDVNRLDELPEYMRLCSYFVQRSQQHWMRHSQINILNVIPFLKKSWADLCKTYLVEAKWYKKGYKPTVKEYIQNAWISISGQTILIHFYIAILETLAQHRQDIVRCSATILRLANDLATSPDELARGDVLKSVQCYMHETGATEEEAQAHVQQMICDTWEEMNYEAKMAGTSSLPRGFVEAAMNVARMAQCIYQYGDGHGCPEEGKTVERFMYLVVNPVTNTKVISLLS</sequence>
<dbReference type="SUPFAM" id="SSF48576">
    <property type="entry name" value="Terpenoid synthases"/>
    <property type="match status" value="1"/>
</dbReference>
<organism evidence="3 4">
    <name type="scientific">Brassica napus</name>
    <name type="common">Rape</name>
    <dbReference type="NCBI Taxonomy" id="3708"/>
    <lineage>
        <taxon>Eukaryota</taxon>
        <taxon>Viridiplantae</taxon>
        <taxon>Streptophyta</taxon>
        <taxon>Embryophyta</taxon>
        <taxon>Tracheophyta</taxon>
        <taxon>Spermatophyta</taxon>
        <taxon>Magnoliopsida</taxon>
        <taxon>eudicotyledons</taxon>
        <taxon>Gunneridae</taxon>
        <taxon>Pentapetalae</taxon>
        <taxon>rosids</taxon>
        <taxon>malvids</taxon>
        <taxon>Brassicales</taxon>
        <taxon>Brassicaceae</taxon>
        <taxon>Brassiceae</taxon>
        <taxon>Brassica</taxon>
    </lineage>
</organism>
<evidence type="ECO:0000313" key="4">
    <source>
        <dbReference type="Proteomes" id="UP000824890"/>
    </source>
</evidence>
<dbReference type="SFLD" id="SFLDG01019">
    <property type="entry name" value="Terpene_Cyclase_Like_1_C_Termi"/>
    <property type="match status" value="1"/>
</dbReference>
<dbReference type="Gene3D" id="1.10.600.10">
    <property type="entry name" value="Farnesyl Diphosphate Synthase"/>
    <property type="match status" value="1"/>
</dbReference>
<dbReference type="EMBL" id="JAGKQM010000208">
    <property type="protein sequence ID" value="KAH0854922.1"/>
    <property type="molecule type" value="Genomic_DNA"/>
</dbReference>
<protein>
    <recommendedName>
        <fullName evidence="2">Terpene synthase metal-binding domain-containing protein</fullName>
    </recommendedName>
</protein>
<dbReference type="Proteomes" id="UP000824890">
    <property type="component" value="Unassembled WGS sequence"/>
</dbReference>
<feature type="domain" description="Terpene synthase metal-binding" evidence="2">
    <location>
        <begin position="68"/>
        <end position="279"/>
    </location>
</feature>
<gene>
    <name evidence="3" type="ORF">HID58_028200</name>
</gene>
<dbReference type="Pfam" id="PF03936">
    <property type="entry name" value="Terpene_synth_C"/>
    <property type="match status" value="1"/>
</dbReference>
<dbReference type="InterPro" id="IPR005630">
    <property type="entry name" value="Terpene_synthase_metal-bd"/>
</dbReference>
<dbReference type="PANTHER" id="PTHR31225">
    <property type="entry name" value="OS04G0344100 PROTEIN-RELATED"/>
    <property type="match status" value="1"/>
</dbReference>
<evidence type="ECO:0000259" key="2">
    <source>
        <dbReference type="Pfam" id="PF03936"/>
    </source>
</evidence>